<evidence type="ECO:0000313" key="2">
    <source>
        <dbReference type="EMBL" id="GIG48412.1"/>
    </source>
</evidence>
<keyword evidence="1" id="KW-1133">Transmembrane helix</keyword>
<proteinExistence type="predicted"/>
<keyword evidence="1" id="KW-0812">Transmembrane</keyword>
<keyword evidence="3" id="KW-1185">Reference proteome</keyword>
<protein>
    <submittedName>
        <fullName evidence="2">Uncharacterized protein</fullName>
    </submittedName>
</protein>
<sequence length="151" mass="17110">MDGQLVTAITSLGGVVLGGGLSYLVQHHAQRMSAHAEQRRQDDARRAERLVHLERFVTVAAEAERVAIDRPDSWSAGEPWHTTARETMRRFWVAQHMLRVLFPNSVNAVARAYFRRLNRAVWDGVPSLDDLYTELDDLRDAFLAAARTTLD</sequence>
<dbReference type="RefSeq" id="WP_203850123.1">
    <property type="nucleotide sequence ID" value="NZ_BAAAVW010000003.1"/>
</dbReference>
<comment type="caution">
    <text evidence="2">The sequence shown here is derived from an EMBL/GenBank/DDBJ whole genome shotgun (WGS) entry which is preliminary data.</text>
</comment>
<accession>A0A919PQJ7</accession>
<dbReference type="AlphaFoldDB" id="A0A919PQJ7"/>
<keyword evidence="1" id="KW-0472">Membrane</keyword>
<organism evidence="2 3">
    <name type="scientific">Dactylosporangium siamense</name>
    <dbReference type="NCBI Taxonomy" id="685454"/>
    <lineage>
        <taxon>Bacteria</taxon>
        <taxon>Bacillati</taxon>
        <taxon>Actinomycetota</taxon>
        <taxon>Actinomycetes</taxon>
        <taxon>Micromonosporales</taxon>
        <taxon>Micromonosporaceae</taxon>
        <taxon>Dactylosporangium</taxon>
    </lineage>
</organism>
<gene>
    <name evidence="2" type="ORF">Dsi01nite_064530</name>
</gene>
<evidence type="ECO:0000313" key="3">
    <source>
        <dbReference type="Proteomes" id="UP000660611"/>
    </source>
</evidence>
<dbReference type="Proteomes" id="UP000660611">
    <property type="component" value="Unassembled WGS sequence"/>
</dbReference>
<evidence type="ECO:0000256" key="1">
    <source>
        <dbReference type="SAM" id="Phobius"/>
    </source>
</evidence>
<name>A0A919PQJ7_9ACTN</name>
<reference evidence="2" key="1">
    <citation type="submission" date="2021-01" db="EMBL/GenBank/DDBJ databases">
        <title>Whole genome shotgun sequence of Dactylosporangium siamense NBRC 106093.</title>
        <authorList>
            <person name="Komaki H."/>
            <person name="Tamura T."/>
        </authorList>
    </citation>
    <scope>NUCLEOTIDE SEQUENCE</scope>
    <source>
        <strain evidence="2">NBRC 106093</strain>
    </source>
</reference>
<feature type="transmembrane region" description="Helical" evidence="1">
    <location>
        <begin position="6"/>
        <end position="25"/>
    </location>
</feature>
<dbReference type="EMBL" id="BONQ01000104">
    <property type="protein sequence ID" value="GIG48412.1"/>
    <property type="molecule type" value="Genomic_DNA"/>
</dbReference>